<organism evidence="5 6">
    <name type="scientific">Rhizobium rhizogenes NBRC 13257</name>
    <dbReference type="NCBI Taxonomy" id="1220581"/>
    <lineage>
        <taxon>Bacteria</taxon>
        <taxon>Pseudomonadati</taxon>
        <taxon>Pseudomonadota</taxon>
        <taxon>Alphaproteobacteria</taxon>
        <taxon>Hyphomicrobiales</taxon>
        <taxon>Rhizobiaceae</taxon>
        <taxon>Rhizobium/Agrobacterium group</taxon>
        <taxon>Rhizobium</taxon>
    </lineage>
</organism>
<comment type="similarity">
    <text evidence="1">Belongs to the peptidase S51 family.</text>
</comment>
<evidence type="ECO:0000313" key="5">
    <source>
        <dbReference type="EMBL" id="GAJ91179.1"/>
    </source>
</evidence>
<dbReference type="Gene3D" id="3.40.50.880">
    <property type="match status" value="1"/>
</dbReference>
<name>A0AA87U2I5_RHIRH</name>
<reference evidence="5 6" key="1">
    <citation type="submission" date="2014-05" db="EMBL/GenBank/DDBJ databases">
        <title>Whole genome shotgun sequence of Rhizobium rhizogenes NBRC 13257.</title>
        <authorList>
            <person name="Katano-Makiyama Y."/>
            <person name="Hosoyama A."/>
            <person name="Hashimoto M."/>
            <person name="Hosoyama Y."/>
            <person name="Noguchi M."/>
            <person name="Tsuchikane K."/>
            <person name="Kimura A."/>
            <person name="Ohji S."/>
            <person name="Ichikawa N."/>
            <person name="Yamazoe A."/>
            <person name="Fujita N."/>
        </authorList>
    </citation>
    <scope>NUCLEOTIDE SEQUENCE [LARGE SCALE GENOMIC DNA]</scope>
    <source>
        <strain evidence="5 6">NBRC 13257</strain>
    </source>
</reference>
<keyword evidence="4" id="KW-0720">Serine protease</keyword>
<evidence type="ECO:0008006" key="7">
    <source>
        <dbReference type="Google" id="ProtNLM"/>
    </source>
</evidence>
<gene>
    <name evidence="5" type="ORF">RRH01S_01_06530</name>
</gene>
<dbReference type="EMBL" id="BAYX01000001">
    <property type="protein sequence ID" value="GAJ91179.1"/>
    <property type="molecule type" value="Genomic_DNA"/>
</dbReference>
<accession>A0AA87U2I5</accession>
<evidence type="ECO:0000256" key="1">
    <source>
        <dbReference type="ARBA" id="ARBA00006534"/>
    </source>
</evidence>
<evidence type="ECO:0000256" key="2">
    <source>
        <dbReference type="ARBA" id="ARBA00022670"/>
    </source>
</evidence>
<dbReference type="RefSeq" id="WP_012651598.1">
    <property type="nucleotide sequence ID" value="NZ_BAYX01000001.1"/>
</dbReference>
<dbReference type="PANTHER" id="PTHR20842">
    <property type="entry name" value="PROTEASE S51 ALPHA-ASPARTYL DIPEPTIDASE"/>
    <property type="match status" value="1"/>
</dbReference>
<comment type="caution">
    <text evidence="5">The sequence shown here is derived from an EMBL/GenBank/DDBJ whole genome shotgun (WGS) entry which is preliminary data.</text>
</comment>
<dbReference type="SUPFAM" id="SSF52317">
    <property type="entry name" value="Class I glutamine amidotransferase-like"/>
    <property type="match status" value="1"/>
</dbReference>
<evidence type="ECO:0000256" key="4">
    <source>
        <dbReference type="ARBA" id="ARBA00022825"/>
    </source>
</evidence>
<dbReference type="InterPro" id="IPR005320">
    <property type="entry name" value="Peptidase_S51"/>
</dbReference>
<dbReference type="PANTHER" id="PTHR20842:SF0">
    <property type="entry name" value="ALPHA-ASPARTYL DIPEPTIDASE"/>
    <property type="match status" value="1"/>
</dbReference>
<proteinExistence type="inferred from homology"/>
<dbReference type="AlphaFoldDB" id="A0AA87U2I5"/>
<keyword evidence="2" id="KW-0645">Protease</keyword>
<dbReference type="Pfam" id="PF03575">
    <property type="entry name" value="Peptidase_S51"/>
    <property type="match status" value="1"/>
</dbReference>
<dbReference type="Proteomes" id="UP000026941">
    <property type="component" value="Unassembled WGS sequence"/>
</dbReference>
<keyword evidence="3" id="KW-0378">Hydrolase</keyword>
<sequence length="227" mass="25244">MRLYLSSYRLGSHKDRVLELLQGGRRAAIIENALDYIPDEARRKYQATVYDPKGEFSNLGIAAESLDLKHYFGDPDGLETTLDKFDLVWVLGGNSFLLRRAMKQSGFDHVIARLLRDDAIVYGGFSAGAVVMAPTLKGIDLMDDPEQLAADYDPEIVWEGLGIVDFSIVPHYRSDHSERETAENAVRFFEQSAMPFRAISDGEVIVVKDGTITLLPISALSSQVSEN</sequence>
<dbReference type="GO" id="GO:0008236">
    <property type="term" value="F:serine-type peptidase activity"/>
    <property type="evidence" value="ECO:0007669"/>
    <property type="project" value="UniProtKB-KW"/>
</dbReference>
<dbReference type="GO" id="GO:0006508">
    <property type="term" value="P:proteolysis"/>
    <property type="evidence" value="ECO:0007669"/>
    <property type="project" value="UniProtKB-KW"/>
</dbReference>
<evidence type="ECO:0000256" key="3">
    <source>
        <dbReference type="ARBA" id="ARBA00022801"/>
    </source>
</evidence>
<dbReference type="InterPro" id="IPR029062">
    <property type="entry name" value="Class_I_gatase-like"/>
</dbReference>
<protein>
    <recommendedName>
        <fullName evidence="7">Peptidase E</fullName>
    </recommendedName>
</protein>
<evidence type="ECO:0000313" key="6">
    <source>
        <dbReference type="Proteomes" id="UP000026941"/>
    </source>
</evidence>